<comment type="caution">
    <text evidence="1">The sequence shown here is derived from an EMBL/GenBank/DDBJ whole genome shotgun (WGS) entry which is preliminary data.</text>
</comment>
<accession>A0A1F7GYI1</accession>
<evidence type="ECO:0000313" key="2">
    <source>
        <dbReference type="Proteomes" id="UP000177913"/>
    </source>
</evidence>
<dbReference type="Proteomes" id="UP000177913">
    <property type="component" value="Unassembled WGS sequence"/>
</dbReference>
<reference evidence="1 2" key="1">
    <citation type="journal article" date="2016" name="Nat. Commun.">
        <title>Thousands of microbial genomes shed light on interconnected biogeochemical processes in an aquifer system.</title>
        <authorList>
            <person name="Anantharaman K."/>
            <person name="Brown C.T."/>
            <person name="Hug L.A."/>
            <person name="Sharon I."/>
            <person name="Castelle C.J."/>
            <person name="Probst A.J."/>
            <person name="Thomas B.C."/>
            <person name="Singh A."/>
            <person name="Wilkins M.J."/>
            <person name="Karaoz U."/>
            <person name="Brodie E.L."/>
            <person name="Williams K.H."/>
            <person name="Hubbard S.S."/>
            <person name="Banfield J.F."/>
        </authorList>
    </citation>
    <scope>NUCLEOTIDE SEQUENCE [LARGE SCALE GENOMIC DNA]</scope>
</reference>
<dbReference type="AlphaFoldDB" id="A0A1F7GYI1"/>
<proteinExistence type="predicted"/>
<name>A0A1F7GYI1_9BACT</name>
<gene>
    <name evidence="1" type="ORF">A3C25_04485</name>
</gene>
<protein>
    <submittedName>
        <fullName evidence="1">Uncharacterized protein</fullName>
    </submittedName>
</protein>
<organism evidence="1 2">
    <name type="scientific">Candidatus Roizmanbacteria bacterium RIFCSPHIGHO2_02_FULL_38_11</name>
    <dbReference type="NCBI Taxonomy" id="1802039"/>
    <lineage>
        <taxon>Bacteria</taxon>
        <taxon>Candidatus Roizmaniibacteriota</taxon>
    </lineage>
</organism>
<evidence type="ECO:0000313" key="1">
    <source>
        <dbReference type="EMBL" id="OGK23845.1"/>
    </source>
</evidence>
<sequence length="247" mass="28171">MGSYLGQRGAFIPTSIGSFTQWFTRDYFETLKRGQTILIDIPILNACKRPLIIPPDFKTFRLFYNRARILKGDRLRDAVKSGRIRISGIDFENLVLVGVPGDDPDGIQVPLDQNQRWWIPPDPHDKPIEFIETPDFRAEVRRDLVPINKIPPDESFLLISQTVPVITIRDQAITGMLSIGTMGHANFEDYGVMVPQLNSVILHPSSTDWPIITEQFIRLEPGQNLLSKRLPNSVALYFWENIEESSL</sequence>
<dbReference type="EMBL" id="MFZO01000042">
    <property type="protein sequence ID" value="OGK23845.1"/>
    <property type="molecule type" value="Genomic_DNA"/>
</dbReference>